<evidence type="ECO:0008006" key="3">
    <source>
        <dbReference type="Google" id="ProtNLM"/>
    </source>
</evidence>
<organism evidence="1 2">
    <name type="scientific">Pyxidicoccus fallax</name>
    <dbReference type="NCBI Taxonomy" id="394095"/>
    <lineage>
        <taxon>Bacteria</taxon>
        <taxon>Pseudomonadati</taxon>
        <taxon>Myxococcota</taxon>
        <taxon>Myxococcia</taxon>
        <taxon>Myxococcales</taxon>
        <taxon>Cystobacterineae</taxon>
        <taxon>Myxococcaceae</taxon>
        <taxon>Pyxidicoccus</taxon>
    </lineage>
</organism>
<gene>
    <name evidence="1" type="ORF">HG543_20880</name>
</gene>
<dbReference type="RefSeq" id="WP_169346574.1">
    <property type="nucleotide sequence ID" value="NZ_JABBJJ010000094.1"/>
</dbReference>
<evidence type="ECO:0000313" key="2">
    <source>
        <dbReference type="Proteomes" id="UP000518300"/>
    </source>
</evidence>
<evidence type="ECO:0000313" key="1">
    <source>
        <dbReference type="EMBL" id="NMO17295.1"/>
    </source>
</evidence>
<dbReference type="AlphaFoldDB" id="A0A848LHG9"/>
<proteinExistence type="predicted"/>
<protein>
    <recommendedName>
        <fullName evidence="3">Lipoprotein</fullName>
    </recommendedName>
</protein>
<sequence>MKRLLLLSAVAAAGCYTEETKQPEGIGTFQVEVKGLYTTTTPRALLSVDNACATQHGGQGSVPAEVRGTPNCRYLIPRGAVDIDIDITAVDVKGQALESFNGPVSFRVVPGNLTGEYKYRWVNLTNGKATATVRAGQLYGEMHVWVQDEPPQVDYSDGGVVGGDLPPEPATRTYATGLSRSLHFEEPSIASVQTPQNGNQETAYVGTFMRIGRSPEAGPALRQSCAEGDPNNGQPVTLLVTGTDPGGFFVTDLTSCRVREQGIQGANIQTPEPSGFLPGRFNSLYIYNYSFPEGLDPGDLLWAVAGSVQEFTATTQLTFPSWTVRERVRLLPQAEWDKYLKLVPPVEINGRLCGYSGSPYITDPLCGYSYGNYKMESLESSLVKIRRVKFPRVIHNCDANGNGTVPFFCADTRASTWGGCGGTDNPSDPDLPERQCNIDCTLGIGQFAGQLCSERHTFETFGQFVVEMNPTGAPEAGLDGSVAARVKSVTAPVDGKPETPPSWASTDELDTNMLTRIWCDKAANLRFGGSNLPNTPDVPLAASTVLEHRLTASQGFVWASAQNEADGAVTCQVGQDSRTRINVVTKDAVPDLVVDCREDDPDATRAQQCRFLRAATFDVTGHLRQVSAARPRWMVLPRDQDDICCNPGPDMQCPKPIQPCANP</sequence>
<comment type="caution">
    <text evidence="1">The sequence shown here is derived from an EMBL/GenBank/DDBJ whole genome shotgun (WGS) entry which is preliminary data.</text>
</comment>
<dbReference type="EMBL" id="JABBJJ010000094">
    <property type="protein sequence ID" value="NMO17295.1"/>
    <property type="molecule type" value="Genomic_DNA"/>
</dbReference>
<accession>A0A848LHG9</accession>
<name>A0A848LHG9_9BACT</name>
<reference evidence="1 2" key="1">
    <citation type="submission" date="2020-04" db="EMBL/GenBank/DDBJ databases">
        <title>Draft genome of Pyxidicoccus fallax type strain.</title>
        <authorList>
            <person name="Whitworth D.E."/>
        </authorList>
    </citation>
    <scope>NUCLEOTIDE SEQUENCE [LARGE SCALE GENOMIC DNA]</scope>
    <source>
        <strain evidence="1 2">DSM 14698</strain>
    </source>
</reference>
<dbReference type="PROSITE" id="PS51257">
    <property type="entry name" value="PROKAR_LIPOPROTEIN"/>
    <property type="match status" value="1"/>
</dbReference>
<dbReference type="Proteomes" id="UP000518300">
    <property type="component" value="Unassembled WGS sequence"/>
</dbReference>
<keyword evidence="2" id="KW-1185">Reference proteome</keyword>